<dbReference type="EMBL" id="OZ075133">
    <property type="protein sequence ID" value="CAL4989734.1"/>
    <property type="molecule type" value="Genomic_DNA"/>
</dbReference>
<evidence type="ECO:0000313" key="1">
    <source>
        <dbReference type="EMBL" id="CAL4989734.1"/>
    </source>
</evidence>
<dbReference type="EMBL" id="CAXIPR030000484">
    <property type="protein sequence ID" value="CAM0146106.1"/>
    <property type="molecule type" value="Genomic_DNA"/>
</dbReference>
<accession>A0ABC9GXX9</accession>
<keyword evidence="3" id="KW-1185">Reference proteome</keyword>
<dbReference type="Proteomes" id="UP001497457">
    <property type="component" value="Chromosome 23rd"/>
</dbReference>
<organism evidence="2 3">
    <name type="scientific">Urochloa decumbens</name>
    <dbReference type="NCBI Taxonomy" id="240449"/>
    <lineage>
        <taxon>Eukaryota</taxon>
        <taxon>Viridiplantae</taxon>
        <taxon>Streptophyta</taxon>
        <taxon>Embryophyta</taxon>
        <taxon>Tracheophyta</taxon>
        <taxon>Spermatophyta</taxon>
        <taxon>Magnoliopsida</taxon>
        <taxon>Liliopsida</taxon>
        <taxon>Poales</taxon>
        <taxon>Poaceae</taxon>
        <taxon>PACMAD clade</taxon>
        <taxon>Panicoideae</taxon>
        <taxon>Panicodae</taxon>
        <taxon>Paniceae</taxon>
        <taxon>Melinidinae</taxon>
        <taxon>Urochloa</taxon>
    </lineage>
</organism>
<gene>
    <name evidence="2" type="ORF">URODEC1_LOCUS119738</name>
    <name evidence="1" type="ORF">URODEC1_LOCUS59879</name>
</gene>
<sequence>MTGCDKSKEGELGARSLRSLRRSVRLAKIKEASVSEQSEILRLKREAKALMKFTAAEEPQPAAGKKRKKKVIKRMVPMTLIKHMILNPHNPHRGFREERLAMYSPEVREFYFNGKALAGKILEYQRALIKQFHKKGYADDYSEVEVTDNEDN</sequence>
<reference evidence="2 3" key="1">
    <citation type="submission" date="2024-10" db="EMBL/GenBank/DDBJ databases">
        <authorList>
            <person name="Ryan C."/>
        </authorList>
    </citation>
    <scope>NUCLEOTIDE SEQUENCE [LARGE SCALE GENOMIC DNA]</scope>
</reference>
<evidence type="ECO:0000313" key="3">
    <source>
        <dbReference type="Proteomes" id="UP001497457"/>
    </source>
</evidence>
<proteinExistence type="predicted"/>
<protein>
    <submittedName>
        <fullName evidence="2">Uncharacterized protein</fullName>
    </submittedName>
</protein>
<dbReference type="Proteomes" id="UP001497457">
    <property type="component" value="Unassembled WGS sequence"/>
</dbReference>
<dbReference type="AlphaFoldDB" id="A0ABC9GXX9"/>
<evidence type="ECO:0000313" key="2">
    <source>
        <dbReference type="EMBL" id="CAM0146106.1"/>
    </source>
</evidence>
<name>A0ABC9GXX9_9POAL</name>